<keyword evidence="1" id="KW-1133">Transmembrane helix</keyword>
<evidence type="ECO:0000313" key="2">
    <source>
        <dbReference type="EMBL" id="KAI5349425.1"/>
    </source>
</evidence>
<keyword evidence="1" id="KW-0472">Membrane</keyword>
<name>A0AAD4WTT9_PRUDU</name>
<feature type="transmembrane region" description="Helical" evidence="1">
    <location>
        <begin position="45"/>
        <end position="64"/>
    </location>
</feature>
<comment type="caution">
    <text evidence="2">The sequence shown here is derived from an EMBL/GenBank/DDBJ whole genome shotgun (WGS) entry which is preliminary data.</text>
</comment>
<dbReference type="Proteomes" id="UP001054821">
    <property type="component" value="Chromosome 1"/>
</dbReference>
<keyword evidence="1" id="KW-0812">Transmembrane</keyword>
<dbReference type="EMBL" id="JAJFAZ020000001">
    <property type="protein sequence ID" value="KAI5349425.1"/>
    <property type="molecule type" value="Genomic_DNA"/>
</dbReference>
<protein>
    <submittedName>
        <fullName evidence="2">Uncharacterized protein</fullName>
    </submittedName>
</protein>
<accession>A0AAD4WTT9</accession>
<proteinExistence type="predicted"/>
<keyword evidence="3" id="KW-1185">Reference proteome</keyword>
<dbReference type="AlphaFoldDB" id="A0AAD4WTT9"/>
<reference evidence="2 3" key="1">
    <citation type="journal article" date="2022" name="G3 (Bethesda)">
        <title>Whole-genome sequence and methylome profiling of the almond [Prunus dulcis (Mill.) D.A. Webb] cultivar 'Nonpareil'.</title>
        <authorList>
            <person name="D'Amico-Willman K.M."/>
            <person name="Ouma W.Z."/>
            <person name="Meulia T."/>
            <person name="Sideli G.M."/>
            <person name="Gradziel T.M."/>
            <person name="Fresnedo-Ramirez J."/>
        </authorList>
    </citation>
    <scope>NUCLEOTIDE SEQUENCE [LARGE SCALE GENOMIC DNA]</scope>
    <source>
        <strain evidence="2">Clone GOH B32 T37-40</strain>
    </source>
</reference>
<evidence type="ECO:0000256" key="1">
    <source>
        <dbReference type="SAM" id="Phobius"/>
    </source>
</evidence>
<gene>
    <name evidence="2" type="ORF">L3X38_002312</name>
</gene>
<organism evidence="2 3">
    <name type="scientific">Prunus dulcis</name>
    <name type="common">Almond</name>
    <name type="synonym">Amygdalus dulcis</name>
    <dbReference type="NCBI Taxonomy" id="3755"/>
    <lineage>
        <taxon>Eukaryota</taxon>
        <taxon>Viridiplantae</taxon>
        <taxon>Streptophyta</taxon>
        <taxon>Embryophyta</taxon>
        <taxon>Tracheophyta</taxon>
        <taxon>Spermatophyta</taxon>
        <taxon>Magnoliopsida</taxon>
        <taxon>eudicotyledons</taxon>
        <taxon>Gunneridae</taxon>
        <taxon>Pentapetalae</taxon>
        <taxon>rosids</taxon>
        <taxon>fabids</taxon>
        <taxon>Rosales</taxon>
        <taxon>Rosaceae</taxon>
        <taxon>Amygdaloideae</taxon>
        <taxon>Amygdaleae</taxon>
        <taxon>Prunus</taxon>
    </lineage>
</organism>
<sequence>MARTRSLVVLGGVDKDPNNYLNLDARIVSDGRGSSGVRRRQSSRLLLQLFFSSLFCFGFLPTLLKGERIDGDTMARDRCWLSGDKNDMNFYAVPTDGAKC</sequence>
<evidence type="ECO:0000313" key="3">
    <source>
        <dbReference type="Proteomes" id="UP001054821"/>
    </source>
</evidence>